<sequence length="44" mass="5078">MICSVIFVCRARRILLRLVQRSQITCDKLGMFVSPKSSMRMVGF</sequence>
<accession>A0A922E6F9</accession>
<evidence type="ECO:0000313" key="2">
    <source>
        <dbReference type="Proteomes" id="UP000811246"/>
    </source>
</evidence>
<proteinExistence type="predicted"/>
<protein>
    <submittedName>
        <fullName evidence="1">Uncharacterized protein</fullName>
    </submittedName>
</protein>
<dbReference type="Proteomes" id="UP000811246">
    <property type="component" value="Chromosome 9"/>
</dbReference>
<organism evidence="1 2">
    <name type="scientific">Carya illinoinensis</name>
    <name type="common">Pecan</name>
    <dbReference type="NCBI Taxonomy" id="32201"/>
    <lineage>
        <taxon>Eukaryota</taxon>
        <taxon>Viridiplantae</taxon>
        <taxon>Streptophyta</taxon>
        <taxon>Embryophyta</taxon>
        <taxon>Tracheophyta</taxon>
        <taxon>Spermatophyta</taxon>
        <taxon>Magnoliopsida</taxon>
        <taxon>eudicotyledons</taxon>
        <taxon>Gunneridae</taxon>
        <taxon>Pentapetalae</taxon>
        <taxon>rosids</taxon>
        <taxon>fabids</taxon>
        <taxon>Fagales</taxon>
        <taxon>Juglandaceae</taxon>
        <taxon>Carya</taxon>
    </lineage>
</organism>
<dbReference type="AlphaFoldDB" id="A0A922E6F9"/>
<dbReference type="EMBL" id="CM031833">
    <property type="protein sequence ID" value="KAG6697681.1"/>
    <property type="molecule type" value="Genomic_DNA"/>
</dbReference>
<name>A0A922E6F9_CARIL</name>
<gene>
    <name evidence="1" type="ORF">I3842_09G213700</name>
</gene>
<evidence type="ECO:0000313" key="1">
    <source>
        <dbReference type="EMBL" id="KAG6697681.1"/>
    </source>
</evidence>
<comment type="caution">
    <text evidence="1">The sequence shown here is derived from an EMBL/GenBank/DDBJ whole genome shotgun (WGS) entry which is preliminary data.</text>
</comment>
<reference evidence="1" key="1">
    <citation type="submission" date="2021-01" db="EMBL/GenBank/DDBJ databases">
        <authorList>
            <person name="Lovell J.T."/>
            <person name="Bentley N."/>
            <person name="Bhattarai G."/>
            <person name="Jenkins J.W."/>
            <person name="Sreedasyam A."/>
            <person name="Alarcon Y."/>
            <person name="Bock C."/>
            <person name="Boston L."/>
            <person name="Carlson J."/>
            <person name="Cervantes K."/>
            <person name="Clermont K."/>
            <person name="Krom N."/>
            <person name="Kubenka K."/>
            <person name="Mamidi S."/>
            <person name="Mattison C."/>
            <person name="Monteros M."/>
            <person name="Pisani C."/>
            <person name="Plott C."/>
            <person name="Rajasekar S."/>
            <person name="Rhein H.S."/>
            <person name="Rohla C."/>
            <person name="Song M."/>
            <person name="Hilaire R.S."/>
            <person name="Shu S."/>
            <person name="Wells L."/>
            <person name="Wang X."/>
            <person name="Webber J."/>
            <person name="Heerema R.J."/>
            <person name="Klein P."/>
            <person name="Conner P."/>
            <person name="Grauke L."/>
            <person name="Grimwood J."/>
            <person name="Schmutz J."/>
            <person name="Randall J.J."/>
        </authorList>
    </citation>
    <scope>NUCLEOTIDE SEQUENCE</scope>
    <source>
        <tissue evidence="1">Leaf</tissue>
    </source>
</reference>